<dbReference type="OrthoDB" id="940457at2"/>
<comment type="subcellular location">
    <subcellularLocation>
        <location evidence="1">Cell outer membrane</location>
    </subcellularLocation>
</comment>
<sequence length="497" mass="56914">MRVIFFLICFTVIGAYGLKSQDREIIEVDLTLDEVIHLAHQQSLFSFRARNMYLSRYWEFRSYRADRLPSLVLNSTPVNFDRSVVERWDPQQEQDRFVSLSSFSSNAALSVRQNVTFTGGVFDVTSSLSRREDIDRGMVEYASVPVSVGFTQSLNGYNRFRWESRIEPLKFEQAKLDYLQSIEQLSVQATNHFFNVATAEINQRIARVNYANADTLYRIGRGRFEIGTVTQDELLDLELGLLNAELAVSRAEIDVKQAHASLNSFLALDDDIRVRCIVPDRIPDLQVDADLALNLALENNPDILSYQRQVLEAEQNVARTRSETGLNANIRANLGINKNAGDIDLAYRSPFLEQQQFRVGVSMPIVDWGVHRGRVQMARSNQEVTEATVMQALQDFEQDAIISVLDFNLQKNQVAIAARADTIAQMGYDVTMQRFMIGKVDVIRLNSARNSLDAARRAYIDALRRYWVSYYGLRRMTLFDFIENRALIDELDELLQR</sequence>
<evidence type="ECO:0000256" key="6">
    <source>
        <dbReference type="ARBA" id="ARBA00023136"/>
    </source>
</evidence>
<evidence type="ECO:0000256" key="4">
    <source>
        <dbReference type="ARBA" id="ARBA00022452"/>
    </source>
</evidence>
<keyword evidence="5" id="KW-0812">Transmembrane</keyword>
<name>A0A1T5HSC4_9BACT</name>
<keyword evidence="9" id="KW-1185">Reference proteome</keyword>
<dbReference type="Pfam" id="PF02321">
    <property type="entry name" value="OEP"/>
    <property type="match status" value="2"/>
</dbReference>
<dbReference type="EMBL" id="FUYV01000018">
    <property type="protein sequence ID" value="SKC23594.1"/>
    <property type="molecule type" value="Genomic_DNA"/>
</dbReference>
<evidence type="ECO:0000256" key="7">
    <source>
        <dbReference type="ARBA" id="ARBA00023237"/>
    </source>
</evidence>
<dbReference type="Proteomes" id="UP000191055">
    <property type="component" value="Unassembled WGS sequence"/>
</dbReference>
<keyword evidence="3" id="KW-0813">Transport</keyword>
<dbReference type="AlphaFoldDB" id="A0A1T5HSC4"/>
<dbReference type="GO" id="GO:0015562">
    <property type="term" value="F:efflux transmembrane transporter activity"/>
    <property type="evidence" value="ECO:0007669"/>
    <property type="project" value="InterPro"/>
</dbReference>
<accession>A0A1T5HSC4</accession>
<organism evidence="8 9">
    <name type="scientific">Alkalitalea saponilacus</name>
    <dbReference type="NCBI Taxonomy" id="889453"/>
    <lineage>
        <taxon>Bacteria</taxon>
        <taxon>Pseudomonadati</taxon>
        <taxon>Bacteroidota</taxon>
        <taxon>Bacteroidia</taxon>
        <taxon>Marinilabiliales</taxon>
        <taxon>Marinilabiliaceae</taxon>
        <taxon>Alkalitalea</taxon>
    </lineage>
</organism>
<dbReference type="GO" id="GO:1990281">
    <property type="term" value="C:efflux pump complex"/>
    <property type="evidence" value="ECO:0007669"/>
    <property type="project" value="TreeGrafter"/>
</dbReference>
<proteinExistence type="inferred from homology"/>
<evidence type="ECO:0000256" key="5">
    <source>
        <dbReference type="ARBA" id="ARBA00022692"/>
    </source>
</evidence>
<evidence type="ECO:0000256" key="1">
    <source>
        <dbReference type="ARBA" id="ARBA00004442"/>
    </source>
</evidence>
<dbReference type="RefSeq" id="WP_079558554.1">
    <property type="nucleotide sequence ID" value="NZ_CP021904.1"/>
</dbReference>
<dbReference type="KEGG" id="asx:CDL62_04005"/>
<gene>
    <name evidence="8" type="ORF">SAMN03080601_02872</name>
</gene>
<dbReference type="InterPro" id="IPR051906">
    <property type="entry name" value="TolC-like"/>
</dbReference>
<dbReference type="InterPro" id="IPR003423">
    <property type="entry name" value="OMP_efflux"/>
</dbReference>
<reference evidence="8 9" key="1">
    <citation type="submission" date="2017-02" db="EMBL/GenBank/DDBJ databases">
        <authorList>
            <person name="Peterson S.W."/>
        </authorList>
    </citation>
    <scope>NUCLEOTIDE SEQUENCE [LARGE SCALE GENOMIC DNA]</scope>
    <source>
        <strain evidence="8 9">DSM 24412</strain>
    </source>
</reference>
<dbReference type="PANTHER" id="PTHR30026:SF20">
    <property type="entry name" value="OUTER MEMBRANE PROTEIN TOLC"/>
    <property type="match status" value="1"/>
</dbReference>
<evidence type="ECO:0000256" key="2">
    <source>
        <dbReference type="ARBA" id="ARBA00007613"/>
    </source>
</evidence>
<keyword evidence="6" id="KW-0472">Membrane</keyword>
<keyword evidence="7" id="KW-0998">Cell outer membrane</keyword>
<dbReference type="Gene3D" id="1.20.1600.10">
    <property type="entry name" value="Outer membrane efflux proteins (OEP)"/>
    <property type="match status" value="1"/>
</dbReference>
<evidence type="ECO:0000313" key="8">
    <source>
        <dbReference type="EMBL" id="SKC23594.1"/>
    </source>
</evidence>
<evidence type="ECO:0000256" key="3">
    <source>
        <dbReference type="ARBA" id="ARBA00022448"/>
    </source>
</evidence>
<protein>
    <submittedName>
        <fullName evidence="8">Outer membrane protein TolC</fullName>
    </submittedName>
</protein>
<dbReference type="SUPFAM" id="SSF56954">
    <property type="entry name" value="Outer membrane efflux proteins (OEP)"/>
    <property type="match status" value="1"/>
</dbReference>
<dbReference type="PANTHER" id="PTHR30026">
    <property type="entry name" value="OUTER MEMBRANE PROTEIN TOLC"/>
    <property type="match status" value="1"/>
</dbReference>
<dbReference type="GO" id="GO:0015288">
    <property type="term" value="F:porin activity"/>
    <property type="evidence" value="ECO:0007669"/>
    <property type="project" value="TreeGrafter"/>
</dbReference>
<dbReference type="GO" id="GO:0009279">
    <property type="term" value="C:cell outer membrane"/>
    <property type="evidence" value="ECO:0007669"/>
    <property type="project" value="UniProtKB-SubCell"/>
</dbReference>
<keyword evidence="4" id="KW-1134">Transmembrane beta strand</keyword>
<evidence type="ECO:0000313" key="9">
    <source>
        <dbReference type="Proteomes" id="UP000191055"/>
    </source>
</evidence>
<dbReference type="STRING" id="889453.SAMN03080601_02872"/>
<comment type="similarity">
    <text evidence="2">Belongs to the outer membrane factor (OMF) (TC 1.B.17) family.</text>
</comment>